<evidence type="ECO:0000313" key="3">
    <source>
        <dbReference type="Proteomes" id="UP000300879"/>
    </source>
</evidence>
<name>A0A4P8XKU4_9BACL</name>
<dbReference type="RefSeq" id="WP_138226252.1">
    <property type="nucleotide sequence ID" value="NZ_CP040396.1"/>
</dbReference>
<sequence>MNTSMIWAVARKDMSSIWRTSKVWIGLILLPLLFGVLFPAGLILLVRTVDMSQNAEMAQLLKVLPPELLQSLPTERHRLIYVGVNFLLAPLFMLIPVINALMIAVNSFVGEKEQNTLESLLFSPLEIKDLFLGKLLASFIPSYTAALASFVLSGLLINVLAYPLFQEIIFPNANWLIMLLWVAPAFTFCTILFSVWVSARSKTFQEAQQIGGVIVLPIVGLIVGQSTGLLVLGPTLLLILGFILWGVSLGLLSIISKMNQRDALFERQVQ</sequence>
<feature type="transmembrane region" description="Helical" evidence="1">
    <location>
        <begin position="79"/>
        <end position="109"/>
    </location>
</feature>
<feature type="transmembrane region" description="Helical" evidence="1">
    <location>
        <begin position="21"/>
        <end position="46"/>
    </location>
</feature>
<dbReference type="GO" id="GO:0005886">
    <property type="term" value="C:plasma membrane"/>
    <property type="evidence" value="ECO:0007669"/>
    <property type="project" value="UniProtKB-SubCell"/>
</dbReference>
<dbReference type="OrthoDB" id="72437at2"/>
<protein>
    <submittedName>
        <fullName evidence="2">ABC superfamily ATP binding cassette transporter permease</fullName>
    </submittedName>
</protein>
<proteinExistence type="predicted"/>
<dbReference type="KEGG" id="palo:E6C60_2650"/>
<keyword evidence="3" id="KW-1185">Reference proteome</keyword>
<evidence type="ECO:0000256" key="1">
    <source>
        <dbReference type="SAM" id="Phobius"/>
    </source>
</evidence>
<accession>A0A4P8XKU4</accession>
<gene>
    <name evidence="2" type="ORF">E6C60_2650</name>
</gene>
<dbReference type="EMBL" id="CP040396">
    <property type="protein sequence ID" value="QCT03362.1"/>
    <property type="molecule type" value="Genomic_DNA"/>
</dbReference>
<dbReference type="PANTHER" id="PTHR43471">
    <property type="entry name" value="ABC TRANSPORTER PERMEASE"/>
    <property type="match status" value="1"/>
</dbReference>
<keyword evidence="1" id="KW-0472">Membrane</keyword>
<dbReference type="AlphaFoldDB" id="A0A4P8XKU4"/>
<keyword evidence="1" id="KW-0812">Transmembrane</keyword>
<feature type="transmembrane region" description="Helical" evidence="1">
    <location>
        <begin position="236"/>
        <end position="255"/>
    </location>
</feature>
<dbReference type="Pfam" id="PF12679">
    <property type="entry name" value="ABC2_membrane_2"/>
    <property type="match status" value="1"/>
</dbReference>
<reference evidence="2 3" key="1">
    <citation type="submission" date="2019-05" db="EMBL/GenBank/DDBJ databases">
        <authorList>
            <person name="Chen C."/>
        </authorList>
    </citation>
    <scope>NUCLEOTIDE SEQUENCE [LARGE SCALE GENOMIC DNA]</scope>
    <source>
        <strain evidence="2 3">HB172198</strain>
    </source>
</reference>
<feature type="transmembrane region" description="Helical" evidence="1">
    <location>
        <begin position="130"/>
        <end position="163"/>
    </location>
</feature>
<keyword evidence="1" id="KW-1133">Transmembrane helix</keyword>
<dbReference type="GO" id="GO:0140359">
    <property type="term" value="F:ABC-type transporter activity"/>
    <property type="evidence" value="ECO:0007669"/>
    <property type="project" value="InterPro"/>
</dbReference>
<feature type="transmembrane region" description="Helical" evidence="1">
    <location>
        <begin position="210"/>
        <end position="230"/>
    </location>
</feature>
<organism evidence="2 3">
    <name type="scientific">Paenibacillus algicola</name>
    <dbReference type="NCBI Taxonomy" id="2565926"/>
    <lineage>
        <taxon>Bacteria</taxon>
        <taxon>Bacillati</taxon>
        <taxon>Bacillota</taxon>
        <taxon>Bacilli</taxon>
        <taxon>Bacillales</taxon>
        <taxon>Paenibacillaceae</taxon>
        <taxon>Paenibacillus</taxon>
    </lineage>
</organism>
<feature type="transmembrane region" description="Helical" evidence="1">
    <location>
        <begin position="175"/>
        <end position="198"/>
    </location>
</feature>
<evidence type="ECO:0000313" key="2">
    <source>
        <dbReference type="EMBL" id="QCT03362.1"/>
    </source>
</evidence>
<dbReference type="Proteomes" id="UP000300879">
    <property type="component" value="Chromosome"/>
</dbReference>
<dbReference type="PANTHER" id="PTHR43471:SF3">
    <property type="entry name" value="ABC TRANSPORTER PERMEASE PROTEIN NATB"/>
    <property type="match status" value="1"/>
</dbReference>